<evidence type="ECO:0000256" key="4">
    <source>
        <dbReference type="ARBA" id="ARBA00022980"/>
    </source>
</evidence>
<keyword evidence="5 7" id="KW-0687">Ribonucleoprotein</keyword>
<reference evidence="8" key="1">
    <citation type="journal article" date="2020" name="mSystems">
        <title>Genome- and Community-Level Interaction Insights into Carbon Utilization and Element Cycling Functions of Hydrothermarchaeota in Hydrothermal Sediment.</title>
        <authorList>
            <person name="Zhou Z."/>
            <person name="Liu Y."/>
            <person name="Xu W."/>
            <person name="Pan J."/>
            <person name="Luo Z.H."/>
            <person name="Li M."/>
        </authorList>
    </citation>
    <scope>NUCLEOTIDE SEQUENCE [LARGE SCALE GENOMIC DNA]</scope>
    <source>
        <strain evidence="8">SpSt-579</strain>
    </source>
</reference>
<keyword evidence="3 7" id="KW-0694">RNA-binding</keyword>
<dbReference type="AlphaFoldDB" id="A0A7C4RA75"/>
<dbReference type="GO" id="GO:0006412">
    <property type="term" value="P:translation"/>
    <property type="evidence" value="ECO:0007669"/>
    <property type="project" value="UniProtKB-UniRule"/>
</dbReference>
<comment type="similarity">
    <text evidence="1 7">Belongs to the bacterial ribosomal protein bS20 family.</text>
</comment>
<dbReference type="InterPro" id="IPR002583">
    <property type="entry name" value="Ribosomal_bS20"/>
</dbReference>
<comment type="caution">
    <text evidence="8">The sequence shown here is derived from an EMBL/GenBank/DDBJ whole genome shotgun (WGS) entry which is preliminary data.</text>
</comment>
<dbReference type="GO" id="GO:0003735">
    <property type="term" value="F:structural constituent of ribosome"/>
    <property type="evidence" value="ECO:0007669"/>
    <property type="project" value="InterPro"/>
</dbReference>
<dbReference type="SUPFAM" id="SSF46992">
    <property type="entry name" value="Ribosomal protein S20"/>
    <property type="match status" value="1"/>
</dbReference>
<evidence type="ECO:0000256" key="1">
    <source>
        <dbReference type="ARBA" id="ARBA00007634"/>
    </source>
</evidence>
<organism evidence="8">
    <name type="scientific">candidate division CPR3 bacterium</name>
    <dbReference type="NCBI Taxonomy" id="2268181"/>
    <lineage>
        <taxon>Bacteria</taxon>
        <taxon>Bacteria division CPR3</taxon>
    </lineage>
</organism>
<dbReference type="PANTHER" id="PTHR33398">
    <property type="entry name" value="30S RIBOSOMAL PROTEIN S20"/>
    <property type="match status" value="1"/>
</dbReference>
<dbReference type="InterPro" id="IPR036510">
    <property type="entry name" value="Ribosomal_bS20_sf"/>
</dbReference>
<proteinExistence type="inferred from homology"/>
<gene>
    <name evidence="7 8" type="primary">rpsT</name>
    <name evidence="8" type="ORF">ENT43_01455</name>
</gene>
<dbReference type="PANTHER" id="PTHR33398:SF1">
    <property type="entry name" value="SMALL RIBOSOMAL SUBUNIT PROTEIN BS20C"/>
    <property type="match status" value="1"/>
</dbReference>
<dbReference type="Pfam" id="PF01649">
    <property type="entry name" value="Ribosomal_S20p"/>
    <property type="match status" value="1"/>
</dbReference>
<evidence type="ECO:0000256" key="7">
    <source>
        <dbReference type="HAMAP-Rule" id="MF_00500"/>
    </source>
</evidence>
<dbReference type="NCBIfam" id="TIGR00029">
    <property type="entry name" value="S20"/>
    <property type="match status" value="1"/>
</dbReference>
<protein>
    <recommendedName>
        <fullName evidence="6 7">Small ribosomal subunit protein bS20</fullName>
    </recommendedName>
</protein>
<evidence type="ECO:0000313" key="8">
    <source>
        <dbReference type="EMBL" id="HGT70905.1"/>
    </source>
</evidence>
<name>A0A7C4RA75_UNCC3</name>
<comment type="function">
    <text evidence="7">Binds directly to 16S ribosomal RNA.</text>
</comment>
<accession>A0A7C4RA75</accession>
<dbReference type="Gene3D" id="1.20.58.110">
    <property type="entry name" value="Ribosomal protein S20"/>
    <property type="match status" value="1"/>
</dbReference>
<evidence type="ECO:0000256" key="3">
    <source>
        <dbReference type="ARBA" id="ARBA00022884"/>
    </source>
</evidence>
<keyword evidence="4 7" id="KW-0689">Ribosomal protein</keyword>
<dbReference type="HAMAP" id="MF_00500">
    <property type="entry name" value="Ribosomal_bS20"/>
    <property type="match status" value="1"/>
</dbReference>
<dbReference type="EMBL" id="DSYQ01000005">
    <property type="protein sequence ID" value="HGT70905.1"/>
    <property type="molecule type" value="Genomic_DNA"/>
</dbReference>
<sequence>MANLKASIKDIKKSRKRREQNLVFKNSMKKTIKSFKESVLKQEEESKLKEMLKEAYKIIDKNTKKKVIHKNNAARKKSSLAKMILTK</sequence>
<evidence type="ECO:0000256" key="6">
    <source>
        <dbReference type="ARBA" id="ARBA00035136"/>
    </source>
</evidence>
<evidence type="ECO:0000256" key="5">
    <source>
        <dbReference type="ARBA" id="ARBA00023274"/>
    </source>
</evidence>
<dbReference type="GO" id="GO:0005829">
    <property type="term" value="C:cytosol"/>
    <property type="evidence" value="ECO:0007669"/>
    <property type="project" value="TreeGrafter"/>
</dbReference>
<evidence type="ECO:0000256" key="2">
    <source>
        <dbReference type="ARBA" id="ARBA00022730"/>
    </source>
</evidence>
<keyword evidence="2 7" id="KW-0699">rRNA-binding</keyword>
<dbReference type="GO" id="GO:0070181">
    <property type="term" value="F:small ribosomal subunit rRNA binding"/>
    <property type="evidence" value="ECO:0007669"/>
    <property type="project" value="TreeGrafter"/>
</dbReference>
<dbReference type="GO" id="GO:0015935">
    <property type="term" value="C:small ribosomal subunit"/>
    <property type="evidence" value="ECO:0007669"/>
    <property type="project" value="TreeGrafter"/>
</dbReference>